<evidence type="ECO:0000313" key="3">
    <source>
        <dbReference type="Proteomes" id="UP000176244"/>
    </source>
</evidence>
<dbReference type="RefSeq" id="WP_070372280.1">
    <property type="nucleotide sequence ID" value="NZ_LKEU01000039.1"/>
</dbReference>
<evidence type="ECO:0000313" key="1">
    <source>
        <dbReference type="EMBL" id="OFV69569.1"/>
    </source>
</evidence>
<reference evidence="2 4" key="2">
    <citation type="submission" date="2019-08" db="EMBL/GenBank/DDBJ databases">
        <title>Isolation and enrichment of carboxydotrophic bacteria from anaerobic sludge for the production of bio-based chemicals from syngas.</title>
        <authorList>
            <person name="Antares A.L."/>
            <person name="Moreira J."/>
            <person name="Diender M."/>
            <person name="Parshina S.N."/>
            <person name="Stams A.J.M."/>
            <person name="Alves M."/>
            <person name="Alves J.I."/>
            <person name="Sousa D.Z."/>
        </authorList>
    </citation>
    <scope>NUCLEOTIDE SEQUENCE [LARGE SCALE GENOMIC DNA]</scope>
    <source>
        <strain evidence="2 4">JM</strain>
    </source>
</reference>
<sequence length="75" mass="8494">MNLEDQCRTSDIEGLKKWAKIPVDMQQRLLNNVFCSKCGVTTIIDYGIQNDQFGLVLQGHCKKCGESVARFVEND</sequence>
<dbReference type="AlphaFoldDB" id="A0A1F2PDU0"/>
<reference evidence="1 3" key="1">
    <citation type="submission" date="2015-09" db="EMBL/GenBank/DDBJ databases">
        <title>Genome sequence of Acetobacterium wieringae DSM 1911.</title>
        <authorList>
            <person name="Poehlein A."/>
            <person name="Bengelsdorf F.R."/>
            <person name="Schiel-Bengelsdorf B."/>
            <person name="Duerre P."/>
            <person name="Daniel R."/>
        </authorList>
    </citation>
    <scope>NUCLEOTIDE SEQUENCE [LARGE SCALE GENOMIC DNA]</scope>
    <source>
        <strain evidence="1 3">DSM 1911</strain>
    </source>
</reference>
<dbReference type="STRING" id="52694.ACWI_30240"/>
<evidence type="ECO:0000313" key="2">
    <source>
        <dbReference type="EMBL" id="TYC86601.1"/>
    </source>
</evidence>
<accession>A0A1F2PDU0</accession>
<dbReference type="EMBL" id="LKEU01000039">
    <property type="protein sequence ID" value="OFV69569.1"/>
    <property type="molecule type" value="Genomic_DNA"/>
</dbReference>
<comment type="caution">
    <text evidence="1">The sequence shown here is derived from an EMBL/GenBank/DDBJ whole genome shotgun (WGS) entry which is preliminary data.</text>
</comment>
<protein>
    <submittedName>
        <fullName evidence="1">Uncharacterized protein</fullName>
    </submittedName>
</protein>
<dbReference type="Proteomes" id="UP000322619">
    <property type="component" value="Unassembled WGS sequence"/>
</dbReference>
<organism evidence="1 3">
    <name type="scientific">Acetobacterium wieringae</name>
    <dbReference type="NCBI Taxonomy" id="52694"/>
    <lineage>
        <taxon>Bacteria</taxon>
        <taxon>Bacillati</taxon>
        <taxon>Bacillota</taxon>
        <taxon>Clostridia</taxon>
        <taxon>Eubacteriales</taxon>
        <taxon>Eubacteriaceae</taxon>
        <taxon>Acetobacterium</taxon>
    </lineage>
</organism>
<proteinExistence type="predicted"/>
<evidence type="ECO:0000313" key="4">
    <source>
        <dbReference type="Proteomes" id="UP000322619"/>
    </source>
</evidence>
<dbReference type="OrthoDB" id="2647637at2"/>
<gene>
    <name evidence="1" type="ORF">ACWI_30240</name>
    <name evidence="2" type="ORF">FXB42_05780</name>
</gene>
<dbReference type="EMBL" id="VSLA01000008">
    <property type="protein sequence ID" value="TYC86601.1"/>
    <property type="molecule type" value="Genomic_DNA"/>
</dbReference>
<name>A0A1F2PDU0_9FIRM</name>
<dbReference type="Proteomes" id="UP000176244">
    <property type="component" value="Unassembled WGS sequence"/>
</dbReference>